<dbReference type="InterPro" id="IPR052189">
    <property type="entry name" value="L-asp_N-monooxygenase_NS-form"/>
</dbReference>
<feature type="domain" description="FAD-dependent urate hydroxylase HpyO/Asp monooxygenase CreE-like FAD/NAD(P)-binding" evidence="1">
    <location>
        <begin position="5"/>
        <end position="149"/>
    </location>
</feature>
<evidence type="ECO:0000313" key="2">
    <source>
        <dbReference type="EMBL" id="MDK4327148.1"/>
    </source>
</evidence>
<dbReference type="PANTHER" id="PTHR40254:SF1">
    <property type="entry name" value="BLR0577 PROTEIN"/>
    <property type="match status" value="1"/>
</dbReference>
<dbReference type="InterPro" id="IPR036188">
    <property type="entry name" value="FAD/NAD-bd_sf"/>
</dbReference>
<evidence type="ECO:0000313" key="3">
    <source>
        <dbReference type="Proteomes" id="UP001226160"/>
    </source>
</evidence>
<evidence type="ECO:0000259" key="1">
    <source>
        <dbReference type="Pfam" id="PF13454"/>
    </source>
</evidence>
<protein>
    <submittedName>
        <fullName evidence="2">FAD/NAD(P)-binding protein</fullName>
    </submittedName>
</protein>
<dbReference type="PANTHER" id="PTHR40254">
    <property type="entry name" value="BLR0577 PROTEIN"/>
    <property type="match status" value="1"/>
</dbReference>
<dbReference type="AlphaFoldDB" id="A0AAP4BWB0"/>
<reference evidence="2" key="1">
    <citation type="submission" date="2023-05" db="EMBL/GenBank/DDBJ databases">
        <title>Metabolic capabilities are highly conserved among human nasal-associated Corynebacterium species in pangenomic analyses.</title>
        <authorList>
            <person name="Tran T.H."/>
            <person name="Roberts A.Q."/>
            <person name="Escapa I.F."/>
            <person name="Gao W."/>
            <person name="Conlan S."/>
            <person name="Kong H."/>
            <person name="Segre J.A."/>
            <person name="Kelly M.S."/>
            <person name="Lemon K.P."/>
        </authorList>
    </citation>
    <scope>NUCLEOTIDE SEQUENCE</scope>
    <source>
        <strain evidence="2">KPL2654</strain>
    </source>
</reference>
<dbReference type="Pfam" id="PF13454">
    <property type="entry name" value="NAD_binding_9"/>
    <property type="match status" value="1"/>
</dbReference>
<accession>A0AAP4BWB0</accession>
<dbReference type="EMBL" id="JASNVP010000021">
    <property type="protein sequence ID" value="MDK4327148.1"/>
    <property type="molecule type" value="Genomic_DNA"/>
</dbReference>
<dbReference type="Gene3D" id="3.50.50.60">
    <property type="entry name" value="FAD/NAD(P)-binding domain"/>
    <property type="match status" value="1"/>
</dbReference>
<name>A0AAP4BWB0_9CORY</name>
<dbReference type="SUPFAM" id="SSF51905">
    <property type="entry name" value="FAD/NAD(P)-binding domain"/>
    <property type="match status" value="2"/>
</dbReference>
<sequence length="484" mass="53222">MTHIAIIGGGASAVSVLAHLDLDRNDVVTVLSHHRLGPGRAYGEREKSALLNRPTYKMSVSNHDPNSFVSWLDRHHPNENREYVPRFFYGEYLKDYVQEVEASSAFRFSNIECDVKSLVKKNDGYAVEFQDARGEQVSIEVDQVVLALGAIVPGNPYDLVNDGGYFSDVYPMSNWVNTSASSKDVAVLGCGLSAFDAVLAAANASRETRITLYSRRGVAPDVRSPVFNIKPDPSLMAYIESCSDAGIGMEQFYQLVERLCAKHEITLPRLMRAIDLLRRDPEQRFSDMYDAPASVDSAVQGYVLDLAQNYITPAWALMDDACRESFLNSYHTVFQSFANPIPSETGRAIGRLCRTGRLRFRSGIQAVSKAGNLWNLECADTTDTVNMVVNTTKTTFGVLAPEADYLIRNMVECGLVARDPFGGILINPLTNRVVSPNGYENEGLFAIGECTVGSLYYISAMTKIRNRAQSIACALAAGKGASRV</sequence>
<dbReference type="InterPro" id="IPR038732">
    <property type="entry name" value="HpyO/CreE_NAD-binding"/>
</dbReference>
<organism evidence="2 3">
    <name type="scientific">Corynebacterium propinquum</name>
    <dbReference type="NCBI Taxonomy" id="43769"/>
    <lineage>
        <taxon>Bacteria</taxon>
        <taxon>Bacillati</taxon>
        <taxon>Actinomycetota</taxon>
        <taxon>Actinomycetes</taxon>
        <taxon>Mycobacteriales</taxon>
        <taxon>Corynebacteriaceae</taxon>
        <taxon>Corynebacterium</taxon>
    </lineage>
</organism>
<gene>
    <name evidence="2" type="ORF">QPX54_11630</name>
</gene>
<dbReference type="RefSeq" id="WP_284586956.1">
    <property type="nucleotide sequence ID" value="NZ_JASNVP010000021.1"/>
</dbReference>
<dbReference type="Proteomes" id="UP001226160">
    <property type="component" value="Unassembled WGS sequence"/>
</dbReference>
<proteinExistence type="predicted"/>
<comment type="caution">
    <text evidence="2">The sequence shown here is derived from an EMBL/GenBank/DDBJ whole genome shotgun (WGS) entry which is preliminary data.</text>
</comment>